<proteinExistence type="predicted"/>
<name>A0A927GKN3_9BACT</name>
<dbReference type="AlphaFoldDB" id="A0A927GKN3"/>
<sequence>MLFETLILRPQSGDVDVEHVSAWLDALPYAFRDPIEGDSWHLSVTPRLMALNKQERIANPSEFPPGIRVAVAPDHVFIAARADADDLARGLEFVQWLVANDRWMATVDGVDIGLIDDPCRLSPSGLPDPASLIDDPTFPPITAGKLVTWSTDLGGDERTFVIHSSDRWRYETSKRTLQGRLSPNAIVAWNAAVEALDPADPELPVHPDPATAVSMDMETPGGSEWAYFDTVAPPAAYRPIVEMVARWINSLDQWVPGTQVEGMTEVVLME</sequence>
<accession>A0A927GKN3</accession>
<dbReference type="RefSeq" id="WP_191006127.1">
    <property type="nucleotide sequence ID" value="NZ_JACXAD010000018.1"/>
</dbReference>
<reference evidence="1" key="1">
    <citation type="submission" date="2020-09" db="EMBL/GenBank/DDBJ databases">
        <authorList>
            <person name="Kim M.K."/>
        </authorList>
    </citation>
    <scope>NUCLEOTIDE SEQUENCE</scope>
    <source>
        <strain evidence="1">BT664</strain>
    </source>
</reference>
<keyword evidence="2" id="KW-1185">Reference proteome</keyword>
<dbReference type="Proteomes" id="UP000612233">
    <property type="component" value="Unassembled WGS sequence"/>
</dbReference>
<dbReference type="EMBL" id="JACXAD010000018">
    <property type="protein sequence ID" value="MBD2769316.1"/>
    <property type="molecule type" value="Genomic_DNA"/>
</dbReference>
<evidence type="ECO:0000313" key="2">
    <source>
        <dbReference type="Proteomes" id="UP000612233"/>
    </source>
</evidence>
<gene>
    <name evidence="1" type="ORF">IC235_15615</name>
</gene>
<protein>
    <submittedName>
        <fullName evidence="1">Uncharacterized protein</fullName>
    </submittedName>
</protein>
<evidence type="ECO:0000313" key="1">
    <source>
        <dbReference type="EMBL" id="MBD2769316.1"/>
    </source>
</evidence>
<organism evidence="1 2">
    <name type="scientific">Hymenobacter montanus</name>
    <dbReference type="NCBI Taxonomy" id="2771359"/>
    <lineage>
        <taxon>Bacteria</taxon>
        <taxon>Pseudomonadati</taxon>
        <taxon>Bacteroidota</taxon>
        <taxon>Cytophagia</taxon>
        <taxon>Cytophagales</taxon>
        <taxon>Hymenobacteraceae</taxon>
        <taxon>Hymenobacter</taxon>
    </lineage>
</organism>
<comment type="caution">
    <text evidence="1">The sequence shown here is derived from an EMBL/GenBank/DDBJ whole genome shotgun (WGS) entry which is preliminary data.</text>
</comment>